<reference evidence="1" key="1">
    <citation type="submission" date="2018-05" db="EMBL/GenBank/DDBJ databases">
        <authorList>
            <person name="Lanie J.A."/>
            <person name="Ng W.-L."/>
            <person name="Kazmierczak K.M."/>
            <person name="Andrzejewski T.M."/>
            <person name="Davidsen T.M."/>
            <person name="Wayne K.J."/>
            <person name="Tettelin H."/>
            <person name="Glass J.I."/>
            <person name="Rusch D."/>
            <person name="Podicherti R."/>
            <person name="Tsui H.-C.T."/>
            <person name="Winkler M.E."/>
        </authorList>
    </citation>
    <scope>NUCLEOTIDE SEQUENCE</scope>
</reference>
<gene>
    <name evidence="1" type="ORF">METZ01_LOCUS293604</name>
</gene>
<feature type="non-terminal residue" evidence="1">
    <location>
        <position position="65"/>
    </location>
</feature>
<evidence type="ECO:0008006" key="2">
    <source>
        <dbReference type="Google" id="ProtNLM"/>
    </source>
</evidence>
<accession>A0A382LVV3</accession>
<protein>
    <recommendedName>
        <fullName evidence="2">Sugar ABC transporter substrate-binding protein</fullName>
    </recommendedName>
</protein>
<proteinExistence type="predicted"/>
<evidence type="ECO:0000313" key="1">
    <source>
        <dbReference type="EMBL" id="SVC40750.1"/>
    </source>
</evidence>
<sequence>MKNKITTLAASALLATTTSVSAGDVEVLHWWTSGGEAASVNYLKDKLSDAGVGWTDFAVAGGGGE</sequence>
<dbReference type="EMBL" id="UINC01089554">
    <property type="protein sequence ID" value="SVC40750.1"/>
    <property type="molecule type" value="Genomic_DNA"/>
</dbReference>
<organism evidence="1">
    <name type="scientific">marine metagenome</name>
    <dbReference type="NCBI Taxonomy" id="408172"/>
    <lineage>
        <taxon>unclassified sequences</taxon>
        <taxon>metagenomes</taxon>
        <taxon>ecological metagenomes</taxon>
    </lineage>
</organism>
<name>A0A382LVV3_9ZZZZ</name>
<dbReference type="AlphaFoldDB" id="A0A382LVV3"/>
<dbReference type="Gene3D" id="3.40.190.10">
    <property type="entry name" value="Periplasmic binding protein-like II"/>
    <property type="match status" value="1"/>
</dbReference>